<dbReference type="AlphaFoldDB" id="A0A398BK60"/>
<keyword evidence="1" id="KW-1133">Transmembrane helix</keyword>
<organism evidence="2 3">
    <name type="scientific">Mesobacillus zeae</name>
    <dbReference type="NCBI Taxonomy" id="1917180"/>
    <lineage>
        <taxon>Bacteria</taxon>
        <taxon>Bacillati</taxon>
        <taxon>Bacillota</taxon>
        <taxon>Bacilli</taxon>
        <taxon>Bacillales</taxon>
        <taxon>Bacillaceae</taxon>
        <taxon>Mesobacillus</taxon>
    </lineage>
</organism>
<feature type="transmembrane region" description="Helical" evidence="1">
    <location>
        <begin position="40"/>
        <end position="58"/>
    </location>
</feature>
<dbReference type="EMBL" id="QWVT01000002">
    <property type="protein sequence ID" value="RID88878.1"/>
    <property type="molecule type" value="Genomic_DNA"/>
</dbReference>
<accession>A0A398BK60</accession>
<comment type="caution">
    <text evidence="2">The sequence shown here is derived from an EMBL/GenBank/DDBJ whole genome shotgun (WGS) entry which is preliminary data.</text>
</comment>
<feature type="transmembrane region" description="Helical" evidence="1">
    <location>
        <begin position="13"/>
        <end position="33"/>
    </location>
</feature>
<evidence type="ECO:0000256" key="1">
    <source>
        <dbReference type="SAM" id="Phobius"/>
    </source>
</evidence>
<evidence type="ECO:0000313" key="3">
    <source>
        <dbReference type="Proteomes" id="UP000265816"/>
    </source>
</evidence>
<protein>
    <submittedName>
        <fullName evidence="2">Uncharacterized protein</fullName>
    </submittedName>
</protein>
<gene>
    <name evidence="2" type="ORF">D1970_01155</name>
</gene>
<evidence type="ECO:0000313" key="2">
    <source>
        <dbReference type="EMBL" id="RID88878.1"/>
    </source>
</evidence>
<name>A0A398BK60_9BACI</name>
<keyword evidence="1" id="KW-0472">Membrane</keyword>
<reference evidence="2 3" key="1">
    <citation type="submission" date="2018-08" db="EMBL/GenBank/DDBJ databases">
        <title>Bacillus jemisoniae sp. nov., Bacillus chryseoplanitiae sp. nov., Bacillus resnikiae sp. nov., and Bacillus frankliniae sp. nov., isolated from Viking spacecraft and associated surfaces.</title>
        <authorList>
            <person name="Seuylemezian A."/>
            <person name="Vaishampayan P."/>
        </authorList>
    </citation>
    <scope>NUCLEOTIDE SEQUENCE [LARGE SCALE GENOMIC DNA]</scope>
    <source>
        <strain evidence="2 3">JJ-247</strain>
    </source>
</reference>
<dbReference type="Proteomes" id="UP000265816">
    <property type="component" value="Unassembled WGS sequence"/>
</dbReference>
<proteinExistence type="predicted"/>
<dbReference type="RefSeq" id="WP_119111041.1">
    <property type="nucleotide sequence ID" value="NZ_CBCSEO010000004.1"/>
</dbReference>
<keyword evidence="3" id="KW-1185">Reference proteome</keyword>
<keyword evidence="1" id="KW-0812">Transmembrane</keyword>
<sequence length="60" mass="6624">MERYRGCPCVGKIILSVVDTVSGGIPFLAVYLLKQPRKTLEISLIVIPVIAAATWFLLSY</sequence>
<dbReference type="OrthoDB" id="9949363at2"/>